<organism evidence="1 2">
    <name type="scientific">Bacillus phage Staley</name>
    <dbReference type="NCBI Taxonomy" id="1406792"/>
    <lineage>
        <taxon>Viruses</taxon>
        <taxon>Duplodnaviria</taxon>
        <taxon>Heunggongvirae</taxon>
        <taxon>Uroviricota</taxon>
        <taxon>Caudoviricetes</taxon>
        <taxon>Slashvirus</taxon>
        <taxon>Slashvirus staley</taxon>
    </lineage>
</organism>
<dbReference type="EMBL" id="KF669663">
    <property type="protein sequence ID" value="AGY48792.1"/>
    <property type="molecule type" value="Genomic_DNA"/>
</dbReference>
<dbReference type="Proteomes" id="UP000017658">
    <property type="component" value="Segment"/>
</dbReference>
<dbReference type="RefSeq" id="YP_008770823.1">
    <property type="nucleotide sequence ID" value="NC_022767.1"/>
</dbReference>
<reference evidence="1 2" key="1">
    <citation type="journal article" date="2013" name="Genome Announc.">
        <title>Complete Genome of Bacillus megaterium Siphophage Staley.</title>
        <authorList>
            <person name="Hastings W.J."/>
            <person name="Ritter M.A."/>
            <person name="Chamakura K.R."/>
            <person name="Kuty Everett G.F."/>
        </authorList>
    </citation>
    <scope>NUCLEOTIDE SEQUENCE [LARGE SCALE GENOMIC DNA]</scope>
</reference>
<proteinExistence type="predicted"/>
<evidence type="ECO:0000313" key="2">
    <source>
        <dbReference type="Proteomes" id="UP000017658"/>
    </source>
</evidence>
<dbReference type="KEGG" id="vg:17959578"/>
<gene>
    <name evidence="1" type="ORF">Staley_109</name>
</gene>
<protein>
    <submittedName>
        <fullName evidence="1">Uncharacterized protein</fullName>
    </submittedName>
</protein>
<accession>U5Q1E6</accession>
<sequence length="110" mass="12995">MQTRNELITMEESKLESMFRKELSNFEIMGIEAFLDEWYREYYGFGEEEKATENFLSLAYTSSSSYAMINECGNAEFNELTLSHFALTENNLLVAVCHDIEENYSYFWMN</sequence>
<dbReference type="GeneID" id="17959578"/>
<evidence type="ECO:0000313" key="1">
    <source>
        <dbReference type="EMBL" id="AGY48792.1"/>
    </source>
</evidence>
<name>U5Q1E6_9CAUD</name>
<keyword evidence="2" id="KW-1185">Reference proteome</keyword>
<dbReference type="OrthoDB" id="27431at10239"/>